<accession>D5EGQ2</accession>
<proteinExistence type="inferred from homology"/>
<evidence type="ECO:0000256" key="6">
    <source>
        <dbReference type="SAM" id="Phobius"/>
    </source>
</evidence>
<dbReference type="PANTHER" id="PTHR31272">
    <property type="entry name" value="CYTOCHROME C-TYPE BIOGENESIS PROTEIN HI_1454-RELATED"/>
    <property type="match status" value="1"/>
</dbReference>
<feature type="transmembrane region" description="Helical" evidence="6">
    <location>
        <begin position="60"/>
        <end position="82"/>
    </location>
</feature>
<organism evidence="8 9">
    <name type="scientific">Aminobacterium colombiense (strain DSM 12261 / ALA-1)</name>
    <dbReference type="NCBI Taxonomy" id="572547"/>
    <lineage>
        <taxon>Bacteria</taxon>
        <taxon>Thermotogati</taxon>
        <taxon>Synergistota</taxon>
        <taxon>Synergistia</taxon>
        <taxon>Synergistales</taxon>
        <taxon>Aminobacteriaceae</taxon>
        <taxon>Aminobacterium</taxon>
    </lineage>
</organism>
<keyword evidence="4 6" id="KW-1133">Transmembrane helix</keyword>
<feature type="transmembrane region" description="Helical" evidence="6">
    <location>
        <begin position="94"/>
        <end position="114"/>
    </location>
</feature>
<evidence type="ECO:0000259" key="7">
    <source>
        <dbReference type="Pfam" id="PF02683"/>
    </source>
</evidence>
<evidence type="ECO:0000256" key="1">
    <source>
        <dbReference type="ARBA" id="ARBA00004141"/>
    </source>
</evidence>
<evidence type="ECO:0000313" key="8">
    <source>
        <dbReference type="EMBL" id="ADE57734.1"/>
    </source>
</evidence>
<dbReference type="GO" id="GO:0017004">
    <property type="term" value="P:cytochrome complex assembly"/>
    <property type="evidence" value="ECO:0007669"/>
    <property type="project" value="InterPro"/>
</dbReference>
<dbReference type="PANTHER" id="PTHR31272:SF6">
    <property type="entry name" value="CYTOCHROME C-TYPE BIOGENESIS CCDA-LIKE CHLOROPLASTIC PROTEIN"/>
    <property type="match status" value="1"/>
</dbReference>
<dbReference type="EMBL" id="CP001997">
    <property type="protein sequence ID" value="ADE57734.1"/>
    <property type="molecule type" value="Genomic_DNA"/>
</dbReference>
<keyword evidence="9" id="KW-1185">Reference proteome</keyword>
<evidence type="ECO:0000256" key="3">
    <source>
        <dbReference type="ARBA" id="ARBA00022692"/>
    </source>
</evidence>
<feature type="transmembrane region" description="Helical" evidence="6">
    <location>
        <begin position="20"/>
        <end position="48"/>
    </location>
</feature>
<dbReference type="InterPro" id="IPR051790">
    <property type="entry name" value="Cytochrome_c-biogenesis_DsbD"/>
</dbReference>
<evidence type="ECO:0000313" key="9">
    <source>
        <dbReference type="Proteomes" id="UP000002366"/>
    </source>
</evidence>
<dbReference type="RefSeq" id="WP_013048997.1">
    <property type="nucleotide sequence ID" value="NC_014011.1"/>
</dbReference>
<dbReference type="OrthoDB" id="9809733at2"/>
<evidence type="ECO:0000256" key="4">
    <source>
        <dbReference type="ARBA" id="ARBA00022989"/>
    </source>
</evidence>
<dbReference type="Pfam" id="PF02683">
    <property type="entry name" value="DsbD_TM"/>
    <property type="match status" value="1"/>
</dbReference>
<keyword evidence="3 6" id="KW-0812">Transmembrane</keyword>
<dbReference type="InterPro" id="IPR003834">
    <property type="entry name" value="Cyt_c_assmbl_TM_dom"/>
</dbReference>
<dbReference type="Proteomes" id="UP000002366">
    <property type="component" value="Chromosome"/>
</dbReference>
<comment type="subcellular location">
    <subcellularLocation>
        <location evidence="1">Membrane</location>
        <topology evidence="1">Multi-pass membrane protein</topology>
    </subcellularLocation>
</comment>
<comment type="similarity">
    <text evidence="2">Belongs to the DsbD family.</text>
</comment>
<dbReference type="HOGENOM" id="CLU_053225_0_2_0"/>
<keyword evidence="5 6" id="KW-0472">Membrane</keyword>
<feature type="transmembrane region" description="Helical" evidence="6">
    <location>
        <begin position="165"/>
        <end position="191"/>
    </location>
</feature>
<evidence type="ECO:0000256" key="2">
    <source>
        <dbReference type="ARBA" id="ARBA00006143"/>
    </source>
</evidence>
<reference evidence="8 9" key="1">
    <citation type="journal article" date="2010" name="Stand. Genomic Sci.">
        <title>Complete genome sequence of Aminobacterium colombiense type strain (ALA-1).</title>
        <authorList>
            <person name="Chertkov O."/>
            <person name="Sikorski J."/>
            <person name="Brambilla E."/>
            <person name="Lapidus A."/>
            <person name="Copeland A."/>
            <person name="Glavina Del Rio T."/>
            <person name="Nolan M."/>
            <person name="Lucas S."/>
            <person name="Tice H."/>
            <person name="Cheng J.F."/>
            <person name="Han C."/>
            <person name="Detter J.C."/>
            <person name="Bruce D."/>
            <person name="Tapia R."/>
            <person name="Goodwin L."/>
            <person name="Pitluck S."/>
            <person name="Liolios K."/>
            <person name="Ivanova N."/>
            <person name="Mavromatis K."/>
            <person name="Ovchinnikova G."/>
            <person name="Pati A."/>
            <person name="Chen A."/>
            <person name="Palaniappan K."/>
            <person name="Land M."/>
            <person name="Hauser L."/>
            <person name="Chang Y.J."/>
            <person name="Jeffries C.D."/>
            <person name="Spring S."/>
            <person name="Rohde M."/>
            <person name="Goker M."/>
            <person name="Bristow J."/>
            <person name="Eisen J.A."/>
            <person name="Markowitz V."/>
            <person name="Hugenholtz P."/>
            <person name="Kyrpides N.C."/>
            <person name="Klenk H.P."/>
        </authorList>
    </citation>
    <scope>NUCLEOTIDE SEQUENCE [LARGE SCALE GENOMIC DNA]</scope>
    <source>
        <strain evidence="9">DSM 12261 / ALA-1</strain>
    </source>
</reference>
<dbReference type="STRING" id="572547.Amico_1618"/>
<dbReference type="KEGG" id="aco:Amico_1618"/>
<feature type="transmembrane region" description="Helical" evidence="6">
    <location>
        <begin position="135"/>
        <end position="159"/>
    </location>
</feature>
<sequence length="234" mass="24921">MQQIFESIYSSLHASSGLALTAAFVWGVFSILLSPCNLVTIPLVVGYIESTRTEKSASAFTISLAFSSGIFVNLALVGMVLTSTGILMTDIGKYTNYIVACVFFLIGLHLLKVIQIPWFGQKEIKAGKNRGLSGALILGIVSGLALGPCSFAYVAPLLALTIKTAAVNLVFALSLVVFYALGHCSVIVIAGTSADFVSKFLQWDEHSKGLTIVNNICGVLILLAGLYFIYTVPQ</sequence>
<evidence type="ECO:0000256" key="5">
    <source>
        <dbReference type="ARBA" id="ARBA00023136"/>
    </source>
</evidence>
<dbReference type="AlphaFoldDB" id="D5EGQ2"/>
<feature type="domain" description="Cytochrome C biogenesis protein transmembrane" evidence="7">
    <location>
        <begin position="20"/>
        <end position="208"/>
    </location>
</feature>
<dbReference type="eggNOG" id="COG0785">
    <property type="taxonomic scope" value="Bacteria"/>
</dbReference>
<protein>
    <submittedName>
        <fullName evidence="8">Cytochrome c biogenesis protein transmembrane region</fullName>
    </submittedName>
</protein>
<dbReference type="GO" id="GO:0016020">
    <property type="term" value="C:membrane"/>
    <property type="evidence" value="ECO:0007669"/>
    <property type="project" value="UniProtKB-SubCell"/>
</dbReference>
<name>D5EGQ2_AMICL</name>
<feature type="transmembrane region" description="Helical" evidence="6">
    <location>
        <begin position="212"/>
        <end position="230"/>
    </location>
</feature>
<gene>
    <name evidence="8" type="ordered locus">Amico_1618</name>
</gene>